<proteinExistence type="predicted"/>
<keyword evidence="6" id="KW-0067">ATP-binding</keyword>
<dbReference type="PANTHER" id="PTHR24356">
    <property type="entry name" value="SERINE/THREONINE-PROTEIN KINASE"/>
    <property type="match status" value="1"/>
</dbReference>
<keyword evidence="5" id="KW-0418">Kinase</keyword>
<organism evidence="9 10">
    <name type="scientific">Phakopsora pachyrhizi</name>
    <name type="common">Asian soybean rust disease fungus</name>
    <dbReference type="NCBI Taxonomy" id="170000"/>
    <lineage>
        <taxon>Eukaryota</taxon>
        <taxon>Fungi</taxon>
        <taxon>Dikarya</taxon>
        <taxon>Basidiomycota</taxon>
        <taxon>Pucciniomycotina</taxon>
        <taxon>Pucciniomycetes</taxon>
        <taxon>Pucciniales</taxon>
        <taxon>Phakopsoraceae</taxon>
        <taxon>Phakopsora</taxon>
    </lineage>
</organism>
<dbReference type="EC" id="2.7.11.1" evidence="1"/>
<evidence type="ECO:0000256" key="4">
    <source>
        <dbReference type="ARBA" id="ARBA00022741"/>
    </source>
</evidence>
<dbReference type="PANTHER" id="PTHR24356:SF1">
    <property type="entry name" value="SERINE_THREONINE-PROTEIN KINASE GREATWALL"/>
    <property type="match status" value="1"/>
</dbReference>
<protein>
    <recommendedName>
        <fullName evidence="1">non-specific serine/threonine protein kinase</fullName>
        <ecNumber evidence="1">2.7.11.1</ecNumber>
    </recommendedName>
</protein>
<dbReference type="AlphaFoldDB" id="A0AAV0BHZ6"/>
<evidence type="ECO:0000313" key="10">
    <source>
        <dbReference type="Proteomes" id="UP001153365"/>
    </source>
</evidence>
<dbReference type="Gene3D" id="1.10.510.10">
    <property type="entry name" value="Transferase(Phosphotransferase) domain 1"/>
    <property type="match status" value="1"/>
</dbReference>
<feature type="compositionally biased region" description="Low complexity" evidence="7">
    <location>
        <begin position="76"/>
        <end position="86"/>
    </location>
</feature>
<dbReference type="InterPro" id="IPR050236">
    <property type="entry name" value="Ser_Thr_kinase_AGC"/>
</dbReference>
<dbReference type="EMBL" id="CALTRL010005759">
    <property type="protein sequence ID" value="CAH7685918.1"/>
    <property type="molecule type" value="Genomic_DNA"/>
</dbReference>
<keyword evidence="10" id="KW-1185">Reference proteome</keyword>
<feature type="domain" description="AGC-kinase C-terminal" evidence="8">
    <location>
        <begin position="28"/>
        <end position="86"/>
    </location>
</feature>
<evidence type="ECO:0000313" key="9">
    <source>
        <dbReference type="EMBL" id="CAH7685918.1"/>
    </source>
</evidence>
<dbReference type="Gene3D" id="3.30.200.20">
    <property type="entry name" value="Phosphorylase Kinase, domain 1"/>
    <property type="match status" value="1"/>
</dbReference>
<gene>
    <name evidence="9" type="ORF">PPACK8108_LOCUS20519</name>
</gene>
<evidence type="ECO:0000256" key="5">
    <source>
        <dbReference type="ARBA" id="ARBA00022777"/>
    </source>
</evidence>
<evidence type="ECO:0000256" key="6">
    <source>
        <dbReference type="ARBA" id="ARBA00022840"/>
    </source>
</evidence>
<evidence type="ECO:0000259" key="8">
    <source>
        <dbReference type="PROSITE" id="PS51285"/>
    </source>
</evidence>
<dbReference type="GO" id="GO:0004674">
    <property type="term" value="F:protein serine/threonine kinase activity"/>
    <property type="evidence" value="ECO:0007669"/>
    <property type="project" value="UniProtKB-KW"/>
</dbReference>
<dbReference type="GO" id="GO:0005524">
    <property type="term" value="F:ATP binding"/>
    <property type="evidence" value="ECO:0007669"/>
    <property type="project" value="UniProtKB-KW"/>
</dbReference>
<evidence type="ECO:0000256" key="3">
    <source>
        <dbReference type="ARBA" id="ARBA00022679"/>
    </source>
</evidence>
<dbReference type="GO" id="GO:0035556">
    <property type="term" value="P:intracellular signal transduction"/>
    <property type="evidence" value="ECO:0007669"/>
    <property type="project" value="TreeGrafter"/>
</dbReference>
<keyword evidence="2" id="KW-0723">Serine/threonine-protein kinase</keyword>
<dbReference type="GO" id="GO:0005737">
    <property type="term" value="C:cytoplasm"/>
    <property type="evidence" value="ECO:0007669"/>
    <property type="project" value="TreeGrafter"/>
</dbReference>
<feature type="region of interest" description="Disordered" evidence="7">
    <location>
        <begin position="63"/>
        <end position="86"/>
    </location>
</feature>
<reference evidence="9" key="1">
    <citation type="submission" date="2022-06" db="EMBL/GenBank/DDBJ databases">
        <authorList>
            <consortium name="SYNGENTA / RWTH Aachen University"/>
        </authorList>
    </citation>
    <scope>NUCLEOTIDE SEQUENCE</scope>
</reference>
<dbReference type="PROSITE" id="PS51285">
    <property type="entry name" value="AGC_KINASE_CTER"/>
    <property type="match status" value="1"/>
</dbReference>
<comment type="caution">
    <text evidence="9">The sequence shown here is derived from an EMBL/GenBank/DDBJ whole genome shotgun (WGS) entry which is preliminary data.</text>
</comment>
<evidence type="ECO:0000256" key="7">
    <source>
        <dbReference type="SAM" id="MobiDB-lite"/>
    </source>
</evidence>
<dbReference type="Proteomes" id="UP001153365">
    <property type="component" value="Unassembled WGS sequence"/>
</dbReference>
<dbReference type="InterPro" id="IPR000961">
    <property type="entry name" value="AGC-kinase_C"/>
</dbReference>
<keyword evidence="3" id="KW-0808">Transferase</keyword>
<evidence type="ECO:0000256" key="1">
    <source>
        <dbReference type="ARBA" id="ARBA00012513"/>
    </source>
</evidence>
<keyword evidence="4" id="KW-0547">Nucleotide-binding</keyword>
<name>A0AAV0BHZ6_PHAPC</name>
<accession>A0AAV0BHZ6</accession>
<evidence type="ECO:0000256" key="2">
    <source>
        <dbReference type="ARBA" id="ARBA00022527"/>
    </source>
</evidence>
<dbReference type="GO" id="GO:0005634">
    <property type="term" value="C:nucleus"/>
    <property type="evidence" value="ECO:0007669"/>
    <property type="project" value="TreeGrafter"/>
</dbReference>
<sequence>MDKLMCADPMKLLGANGAAEVKAHPFLAGIDWENLFKNKASFIPLVTDLESTDNFDPRGATQVFHDDDNPPPLPNTVTTTTTVSAL</sequence>